<feature type="compositionally biased region" description="Acidic residues" evidence="1">
    <location>
        <begin position="1031"/>
        <end position="1041"/>
    </location>
</feature>
<feature type="compositionally biased region" description="Pro residues" evidence="1">
    <location>
        <begin position="299"/>
        <end position="309"/>
    </location>
</feature>
<feature type="compositionally biased region" description="Basic and acidic residues" evidence="1">
    <location>
        <begin position="864"/>
        <end position="884"/>
    </location>
</feature>
<feature type="region of interest" description="Disordered" evidence="1">
    <location>
        <begin position="744"/>
        <end position="765"/>
    </location>
</feature>
<reference evidence="3" key="1">
    <citation type="journal article" date="2022" name="New Phytol.">
        <title>Evolutionary transition to the ectomycorrhizal habit in the genomes of a hyperdiverse lineage of mushroom-forming fungi.</title>
        <authorList>
            <person name="Looney B."/>
            <person name="Miyauchi S."/>
            <person name="Morin E."/>
            <person name="Drula E."/>
            <person name="Courty P.E."/>
            <person name="Kohler A."/>
            <person name="Kuo A."/>
            <person name="LaButti K."/>
            <person name="Pangilinan J."/>
            <person name="Lipzen A."/>
            <person name="Riley R."/>
            <person name="Andreopoulos W."/>
            <person name="He G."/>
            <person name="Johnson J."/>
            <person name="Nolan M."/>
            <person name="Tritt A."/>
            <person name="Barry K.W."/>
            <person name="Grigoriev I.V."/>
            <person name="Nagy L.G."/>
            <person name="Hibbett D."/>
            <person name="Henrissat B."/>
            <person name="Matheny P.B."/>
            <person name="Labbe J."/>
            <person name="Martin F.M."/>
        </authorList>
    </citation>
    <scope>NUCLEOTIDE SEQUENCE</scope>
    <source>
        <strain evidence="3">BPL690</strain>
    </source>
</reference>
<feature type="compositionally biased region" description="Acidic residues" evidence="1">
    <location>
        <begin position="1140"/>
        <end position="1157"/>
    </location>
</feature>
<feature type="compositionally biased region" description="Polar residues" evidence="1">
    <location>
        <begin position="1305"/>
        <end position="1320"/>
    </location>
</feature>
<feature type="compositionally biased region" description="Acidic residues" evidence="1">
    <location>
        <begin position="171"/>
        <end position="180"/>
    </location>
</feature>
<feature type="compositionally biased region" description="Basic and acidic residues" evidence="1">
    <location>
        <begin position="820"/>
        <end position="830"/>
    </location>
</feature>
<proteinExistence type="predicted"/>
<organism evidence="3 4">
    <name type="scientific">Multifurca ochricompacta</name>
    <dbReference type="NCBI Taxonomy" id="376703"/>
    <lineage>
        <taxon>Eukaryota</taxon>
        <taxon>Fungi</taxon>
        <taxon>Dikarya</taxon>
        <taxon>Basidiomycota</taxon>
        <taxon>Agaricomycotina</taxon>
        <taxon>Agaricomycetes</taxon>
        <taxon>Russulales</taxon>
        <taxon>Russulaceae</taxon>
        <taxon>Multifurca</taxon>
    </lineage>
</organism>
<feature type="compositionally biased region" description="Pro residues" evidence="1">
    <location>
        <begin position="803"/>
        <end position="814"/>
    </location>
</feature>
<accession>A0AAD4QNQ2</accession>
<feature type="compositionally biased region" description="Basic and acidic residues" evidence="1">
    <location>
        <begin position="374"/>
        <end position="383"/>
    </location>
</feature>
<feature type="compositionally biased region" description="Basic and acidic residues" evidence="1">
    <location>
        <begin position="241"/>
        <end position="252"/>
    </location>
</feature>
<feature type="compositionally biased region" description="Low complexity" evidence="1">
    <location>
        <begin position="48"/>
        <end position="62"/>
    </location>
</feature>
<feature type="compositionally biased region" description="Pro residues" evidence="1">
    <location>
        <begin position="1"/>
        <end position="11"/>
    </location>
</feature>
<feature type="compositionally biased region" description="Pro residues" evidence="1">
    <location>
        <begin position="1159"/>
        <end position="1182"/>
    </location>
</feature>
<feature type="region of interest" description="Disordered" evidence="1">
    <location>
        <begin position="778"/>
        <end position="1271"/>
    </location>
</feature>
<protein>
    <recommendedName>
        <fullName evidence="2">BBC1/AIM3 cysteine proteinase-fold domain-containing protein</fullName>
    </recommendedName>
</protein>
<feature type="compositionally biased region" description="Basic and acidic residues" evidence="1">
    <location>
        <begin position="71"/>
        <end position="86"/>
    </location>
</feature>
<feature type="compositionally biased region" description="Basic and acidic residues" evidence="1">
    <location>
        <begin position="14"/>
        <end position="26"/>
    </location>
</feature>
<evidence type="ECO:0000313" key="4">
    <source>
        <dbReference type="Proteomes" id="UP001203297"/>
    </source>
</evidence>
<feature type="domain" description="BBC1/AIM3 cysteine proteinase-fold" evidence="2">
    <location>
        <begin position="1330"/>
        <end position="1488"/>
    </location>
</feature>
<evidence type="ECO:0000256" key="1">
    <source>
        <dbReference type="SAM" id="MobiDB-lite"/>
    </source>
</evidence>
<dbReference type="Proteomes" id="UP001203297">
    <property type="component" value="Unassembled WGS sequence"/>
</dbReference>
<keyword evidence="4" id="KW-1185">Reference proteome</keyword>
<dbReference type="InterPro" id="IPR057402">
    <property type="entry name" value="AIM3_BBC1_C"/>
</dbReference>
<feature type="region of interest" description="Disordered" evidence="1">
    <location>
        <begin position="1305"/>
        <end position="1332"/>
    </location>
</feature>
<evidence type="ECO:0000313" key="3">
    <source>
        <dbReference type="EMBL" id="KAI0301130.1"/>
    </source>
</evidence>
<sequence>MSDSSPPPKPKPGSLRDRIAAFEHKPTSSPAPPPATRPKPGNLSQWKPRASSPPDAPSTSSRIDNSMSASDAKESITKGGSLKDRMAALQGLGAFGGGPAVAPPPKPAEKPKWKPPPQISVAPPITGDVEDASQPTGGDDHKSVDSLSRTPNDEIMATLSKPPQPAKEEPSEIDVDPEEEERQRRTAIAARMARLGGTRVGMGPPIFGRKPEIKPKPAVPPPEATKEEHSPANVPATEPILRTERDVKHAQAEAETAANVPLPTSPPTNETASGTLSLQPQNASAEYFPEQPSPSTSPSIPPRGMPAPQGPRRTAPPRKKVASKSIPPAETEVATLPLEQDTPIHGPDVTVKSQSPFVSVPSHVESEVGATHTESADKRHIEEPYNATALPALASEEKSESGPLHWATSQSSEPRPESPNEPGTPLKLKQDPLPPGHATEPAVQLPPASRAPQEELEDEGAAVREPGRDQSPVAAVEEEEEKEIARRERIAERVAKAGVFEPLSGQPLHPPSLEGTIPHVERKASSGSIPIEGEDTALESQPATMNTPLVPHAVFQQDGSTNVTNEGDDEDDESDLHAQALLQHVLEDELLKTSQGAIDYDDADPRVTHEADVQLFTQVAGSRQGPEDRDDDSEVQIGAEATSSPSSAIHGQHTADGSGAAQVHAEGELLAPTLLADDVDENEMAPPRVTRPLPPAPIPPTSGVSAELTIVPVRAPPAPIVPKRTSLLPPTRGLQYPHLIVPQYSRDNPRSAPFCEEDFHPSTLPFRRGVATASVLDEESIHPSALPCSPSPSVLRSESLIAPAPPPPPPPPPSGLGLTEQERPLTREPEPIEAASRAQDEPVPLPPSPPVRKATIPPPTPNGRRNEKSRRSTDSRASYEERRGSGQYAVPVSPPLSGPSSPLSRKRGPPPPLSLEQEILDEDYGDPIDPRFYSPPITAGVPRTPPPTGVEPLTSVPPASSAALRSVDEPEEDGELRRKKTIAERMAKLGGIKFGAPPPIQRVQPSVTALPADGTGTEDSAQGSGLPAPEQAEEQEEEEDEQTRRQRIAAKLAGMGGMRLGMLPIHHGVGVAPPPPPPSASVRHEEEATPRSSPRAFPPSRQPSALQSESDQEYEHPSSSDDGVQVEAEESELEEVLHEDLEDEYSVEEADEEEEEVSPSPPPPPPPRSARPPVPSGRPPVLPTGRRPSTEIPLTPPPRSVSVDTVTSAPRPPIRQAPSDFVMVEAEEAQPAPPAWPLHSPPPPPRTAPPPPESYDLAGTGQWELPSIPSGSLDLGDSGAISDLSASMWSEDSTAYPATALSTSAPLAHPSTSAPPQSVGQPRGPAGAGPGRMTADELRAVWGRVGVHVAEAASGLLERSKRTLVGNGSYEGFIAEALALVHNASPPNGPGEYGFLVYAQTAAQVHTRLADIMPGDVVVLENAKLKGHKGLHTYSMSAGESTPCMGIVSEFDAKKLKLRALQANQRVGQATVEAVSYRLEDLKGGTIKPSQMRLSPISGGVDEGDGGGSMNLVVSVVVVIRVE</sequence>
<feature type="compositionally biased region" description="Polar residues" evidence="1">
    <location>
        <begin position="267"/>
        <end position="284"/>
    </location>
</feature>
<evidence type="ECO:0000259" key="2">
    <source>
        <dbReference type="Pfam" id="PF25459"/>
    </source>
</evidence>
<gene>
    <name evidence="3" type="ORF">B0F90DRAFT_1668005</name>
</gene>
<dbReference type="Pfam" id="PF25459">
    <property type="entry name" value="AIM3_BBC1_C"/>
    <property type="match status" value="1"/>
</dbReference>
<feature type="region of interest" description="Disordered" evidence="1">
    <location>
        <begin position="617"/>
        <end position="702"/>
    </location>
</feature>
<name>A0AAD4QNQ2_9AGAM</name>
<feature type="compositionally biased region" description="Low complexity" evidence="1">
    <location>
        <begin position="289"/>
        <end position="298"/>
    </location>
</feature>
<feature type="region of interest" description="Disordered" evidence="1">
    <location>
        <begin position="1"/>
        <end position="487"/>
    </location>
</feature>
<feature type="compositionally biased region" description="Pro residues" evidence="1">
    <location>
        <begin position="1231"/>
        <end position="1253"/>
    </location>
</feature>
<feature type="compositionally biased region" description="Pro residues" evidence="1">
    <location>
        <begin position="843"/>
        <end position="861"/>
    </location>
</feature>
<dbReference type="EMBL" id="WTXG01000015">
    <property type="protein sequence ID" value="KAI0301130.1"/>
    <property type="molecule type" value="Genomic_DNA"/>
</dbReference>
<comment type="caution">
    <text evidence="3">The sequence shown here is derived from an EMBL/GenBank/DDBJ whole genome shotgun (WGS) entry which is preliminary data.</text>
</comment>